<dbReference type="PANTHER" id="PTHR46014">
    <property type="entry name" value="TETRATRICOPEPTIDE REPEAT PROTEIN 1"/>
    <property type="match status" value="1"/>
</dbReference>
<evidence type="ECO:0000313" key="5">
    <source>
        <dbReference type="EMBL" id="KAE9046982.1"/>
    </source>
</evidence>
<dbReference type="Proteomes" id="UP000435112">
    <property type="component" value="Unassembled WGS sequence"/>
</dbReference>
<keyword evidence="4" id="KW-0812">Transmembrane</keyword>
<dbReference type="InterPro" id="IPR019734">
    <property type="entry name" value="TPR_rpt"/>
</dbReference>
<dbReference type="EMBL" id="QXFV01000036">
    <property type="protein sequence ID" value="KAE9051689.1"/>
    <property type="molecule type" value="Genomic_DNA"/>
</dbReference>
<evidence type="ECO:0000313" key="7">
    <source>
        <dbReference type="EMBL" id="KAE9358324.1"/>
    </source>
</evidence>
<dbReference type="PANTHER" id="PTHR46014:SF1">
    <property type="entry name" value="TETRATRICOPEPTIDE REPEAT PROTEIN 1"/>
    <property type="match status" value="1"/>
</dbReference>
<keyword evidence="9" id="KW-1185">Reference proteome</keyword>
<dbReference type="PROSITE" id="PS50005">
    <property type="entry name" value="TPR"/>
    <property type="match status" value="1"/>
</dbReference>
<dbReference type="Pfam" id="PF07719">
    <property type="entry name" value="TPR_2"/>
    <property type="match status" value="1"/>
</dbReference>
<feature type="transmembrane region" description="Helical" evidence="4">
    <location>
        <begin position="723"/>
        <end position="744"/>
    </location>
</feature>
<evidence type="ECO:0000313" key="8">
    <source>
        <dbReference type="Proteomes" id="UP000429607"/>
    </source>
</evidence>
<reference evidence="8 10" key="1">
    <citation type="submission" date="2018-09" db="EMBL/GenBank/DDBJ databases">
        <title>Genomic investigation of the strawberry pathogen Phytophthora fragariae indicates pathogenicity is determined by transcriptional variation in three key races.</title>
        <authorList>
            <person name="Adams T.M."/>
            <person name="Armitage A.D."/>
            <person name="Sobczyk M.K."/>
            <person name="Bates H.J."/>
            <person name="Dunwell J.M."/>
            <person name="Nellist C.F."/>
            <person name="Harrison R.J."/>
        </authorList>
    </citation>
    <scope>NUCLEOTIDE SEQUENCE [LARGE SCALE GENOMIC DNA]</scope>
    <source>
        <strain evidence="6 8">SCRP249</strain>
        <strain evidence="5 10">SCRP324</strain>
        <strain evidence="7 9">SCRP333</strain>
    </source>
</reference>
<dbReference type="SUPFAM" id="SSF48452">
    <property type="entry name" value="TPR-like"/>
    <property type="match status" value="2"/>
</dbReference>
<dbReference type="AlphaFoldDB" id="A0A6A3P166"/>
<keyword evidence="1" id="KW-0677">Repeat</keyword>
<dbReference type="InterPro" id="IPR011990">
    <property type="entry name" value="TPR-like_helical_dom_sf"/>
</dbReference>
<accession>A0A6A3P166</accession>
<dbReference type="SMART" id="SM00028">
    <property type="entry name" value="TPR"/>
    <property type="match status" value="4"/>
</dbReference>
<keyword evidence="4" id="KW-1133">Transmembrane helix</keyword>
<feature type="repeat" description="TPR" evidence="3">
    <location>
        <begin position="127"/>
        <end position="160"/>
    </location>
</feature>
<dbReference type="InterPro" id="IPR013105">
    <property type="entry name" value="TPR_2"/>
</dbReference>
<evidence type="ECO:0000256" key="4">
    <source>
        <dbReference type="SAM" id="Phobius"/>
    </source>
</evidence>
<dbReference type="EMBL" id="QXFU01000037">
    <property type="protein sequence ID" value="KAE9046982.1"/>
    <property type="molecule type" value="Genomic_DNA"/>
</dbReference>
<evidence type="ECO:0000256" key="2">
    <source>
        <dbReference type="ARBA" id="ARBA00022803"/>
    </source>
</evidence>
<organism evidence="6 8">
    <name type="scientific">Phytophthora rubi</name>
    <dbReference type="NCBI Taxonomy" id="129364"/>
    <lineage>
        <taxon>Eukaryota</taxon>
        <taxon>Sar</taxon>
        <taxon>Stramenopiles</taxon>
        <taxon>Oomycota</taxon>
        <taxon>Peronosporomycetes</taxon>
        <taxon>Peronosporales</taxon>
        <taxon>Peronosporaceae</taxon>
        <taxon>Phytophthora</taxon>
    </lineage>
</organism>
<evidence type="ECO:0000256" key="1">
    <source>
        <dbReference type="ARBA" id="ARBA00022737"/>
    </source>
</evidence>
<evidence type="ECO:0000256" key="3">
    <source>
        <dbReference type="PROSITE-ProRule" id="PRU00339"/>
    </source>
</evidence>
<evidence type="ECO:0000313" key="6">
    <source>
        <dbReference type="EMBL" id="KAE9051689.1"/>
    </source>
</evidence>
<proteinExistence type="predicted"/>
<comment type="caution">
    <text evidence="6">The sequence shown here is derived from an EMBL/GenBank/DDBJ whole genome shotgun (WGS) entry which is preliminary data.</text>
</comment>
<dbReference type="EMBL" id="QXFT01000036">
    <property type="protein sequence ID" value="KAE9358324.1"/>
    <property type="molecule type" value="Genomic_DNA"/>
</dbReference>
<dbReference type="OrthoDB" id="2017782at2759"/>
<dbReference type="PROSITE" id="PS50293">
    <property type="entry name" value="TPR_REGION"/>
    <property type="match status" value="1"/>
</dbReference>
<dbReference type="Gene3D" id="1.25.40.10">
    <property type="entry name" value="Tetratricopeptide repeat domain"/>
    <property type="match status" value="3"/>
</dbReference>
<dbReference type="InterPro" id="IPR052769">
    <property type="entry name" value="TPR_domain_protein"/>
</dbReference>
<protein>
    <submittedName>
        <fullName evidence="6">Uncharacterized protein</fullName>
    </submittedName>
</protein>
<sequence>MASKSGDVTDEDEDDVDVDVDAETRLQAMMLGMKQQADELLLANQLDKALTLYRELLMHLTRSQVTLLRQKELVVSCHMNALAALSKAKRWSSVVSEAAETFAVLAELKEAAELPLDDQQRENQVLARAFYFRGFAYMKLGTFQSAQQDFRQAMELNPEDEAIQNDYKELQTALLAEQKVKQCIATSMKFFQTGSYKSAVEACVSALRESQVLQKTELTGLIHGNLAAIYVKMKDDAKAIEHYKRTMLPTRCGGNPSGIPTAAQNERMFDILDSLAGCYSRKRDYSSALSVIEDQVKLFPLCPDRRDREAMMFLNAGRICYTMGRSPQAEEHLEKGYIAARKVSSQLDVALNCAYWLSKAYLKNNKAEKAMETLDATIPLAEEDSAVASTGELLEKLMLARLDLLDPELNSSAAEDSTFKGSLRETQLWQTLEYFEGKREICGHVRAAEVLVSFLQANGDLESDEGNSALMRALAQVDCVNNGKLSTSEATTFTKLALTKVDLMVGLSSSRQQEATALLVKLLRDLELPGGADPCCRQQLRAKILCRLVEFFEGESEEDIDDDDRKLIENTVEVLRDSKAASNPAAKTKLAALLPLVGRWKAARGDIVGAEEVLKESVELLRGAADSNNDRLGEALIGLCVVQIRLGMVEEATKVMAEIESFPMIQNSNELMVVKGRLNSAAAAVALNEKHQKTERARKSSLFEKQQCTAEQSTFLCGISRVWWGRWCGPLIACVAAVALALMFA</sequence>
<keyword evidence="2 3" id="KW-0802">TPR repeat</keyword>
<gene>
    <name evidence="6" type="ORF">PR001_g1200</name>
    <name evidence="5" type="ORF">PR002_g1290</name>
    <name evidence="7" type="ORF">PR003_g1325</name>
</gene>
<dbReference type="Proteomes" id="UP000429607">
    <property type="component" value="Unassembled WGS sequence"/>
</dbReference>
<name>A0A6A3P166_9STRA</name>
<evidence type="ECO:0000313" key="10">
    <source>
        <dbReference type="Proteomes" id="UP000435112"/>
    </source>
</evidence>
<keyword evidence="4" id="KW-0472">Membrane</keyword>
<evidence type="ECO:0000313" key="9">
    <source>
        <dbReference type="Proteomes" id="UP000434957"/>
    </source>
</evidence>
<dbReference type="Proteomes" id="UP000434957">
    <property type="component" value="Unassembled WGS sequence"/>
</dbReference>